<accession>A0A9D3UG85</accession>
<reference evidence="1 2" key="1">
    <citation type="journal article" date="2021" name="Plant Biotechnol. J.">
        <title>Multi-omics assisted identification of the key and species-specific regulatory components of drought-tolerant mechanisms in Gossypium stocksii.</title>
        <authorList>
            <person name="Yu D."/>
            <person name="Ke L."/>
            <person name="Zhang D."/>
            <person name="Wu Y."/>
            <person name="Sun Y."/>
            <person name="Mei J."/>
            <person name="Sun J."/>
            <person name="Sun Y."/>
        </authorList>
    </citation>
    <scope>NUCLEOTIDE SEQUENCE [LARGE SCALE GENOMIC DNA]</scope>
    <source>
        <strain evidence="2">cv. E1</strain>
        <tissue evidence="1">Leaf</tissue>
    </source>
</reference>
<dbReference type="AlphaFoldDB" id="A0A9D3UG85"/>
<evidence type="ECO:0000313" key="2">
    <source>
        <dbReference type="Proteomes" id="UP000828251"/>
    </source>
</evidence>
<organism evidence="1 2">
    <name type="scientific">Gossypium stocksii</name>
    <dbReference type="NCBI Taxonomy" id="47602"/>
    <lineage>
        <taxon>Eukaryota</taxon>
        <taxon>Viridiplantae</taxon>
        <taxon>Streptophyta</taxon>
        <taxon>Embryophyta</taxon>
        <taxon>Tracheophyta</taxon>
        <taxon>Spermatophyta</taxon>
        <taxon>Magnoliopsida</taxon>
        <taxon>eudicotyledons</taxon>
        <taxon>Gunneridae</taxon>
        <taxon>Pentapetalae</taxon>
        <taxon>rosids</taxon>
        <taxon>malvids</taxon>
        <taxon>Malvales</taxon>
        <taxon>Malvaceae</taxon>
        <taxon>Malvoideae</taxon>
        <taxon>Gossypium</taxon>
    </lineage>
</organism>
<sequence length="69" mass="8327">VKMKQARLHKEILERFCTFFGYRINARKMNIYFSSRIDDAMRESISNLLGFQKVQNIRYYLGVPLLHEK</sequence>
<proteinExistence type="predicted"/>
<feature type="non-terminal residue" evidence="1">
    <location>
        <position position="69"/>
    </location>
</feature>
<evidence type="ECO:0008006" key="3">
    <source>
        <dbReference type="Google" id="ProtNLM"/>
    </source>
</evidence>
<dbReference type="EMBL" id="JAIQCV010000012">
    <property type="protein sequence ID" value="KAH1039890.1"/>
    <property type="molecule type" value="Genomic_DNA"/>
</dbReference>
<keyword evidence="2" id="KW-1185">Reference proteome</keyword>
<evidence type="ECO:0000313" key="1">
    <source>
        <dbReference type="EMBL" id="KAH1039890.1"/>
    </source>
</evidence>
<name>A0A9D3UG85_9ROSI</name>
<feature type="non-terminal residue" evidence="1">
    <location>
        <position position="1"/>
    </location>
</feature>
<protein>
    <recommendedName>
        <fullName evidence="3">Reverse transcriptase</fullName>
    </recommendedName>
</protein>
<comment type="caution">
    <text evidence="1">The sequence shown here is derived from an EMBL/GenBank/DDBJ whole genome shotgun (WGS) entry which is preliminary data.</text>
</comment>
<dbReference type="Proteomes" id="UP000828251">
    <property type="component" value="Unassembled WGS sequence"/>
</dbReference>
<gene>
    <name evidence="1" type="ORF">J1N35_041633</name>
</gene>